<reference evidence="3" key="1">
    <citation type="submission" date="2022-06" db="EMBL/GenBank/DDBJ databases">
        <title>Genome Sequence of Candolleomyces eurysporus.</title>
        <authorList>
            <person name="Buettner E."/>
        </authorList>
    </citation>
    <scope>NUCLEOTIDE SEQUENCE</scope>
    <source>
        <strain evidence="3">VTCC 930004</strain>
    </source>
</reference>
<organism evidence="3 4">
    <name type="scientific">Candolleomyces eurysporus</name>
    <dbReference type="NCBI Taxonomy" id="2828524"/>
    <lineage>
        <taxon>Eukaryota</taxon>
        <taxon>Fungi</taxon>
        <taxon>Dikarya</taxon>
        <taxon>Basidiomycota</taxon>
        <taxon>Agaricomycotina</taxon>
        <taxon>Agaricomycetes</taxon>
        <taxon>Agaricomycetidae</taxon>
        <taxon>Agaricales</taxon>
        <taxon>Agaricineae</taxon>
        <taxon>Psathyrellaceae</taxon>
        <taxon>Candolleomyces</taxon>
    </lineage>
</organism>
<sequence length="211" mass="22143">MLLPYTLLSAILFLCSLLPTPIHGAFSISVTSGNDTSVIEQNSAGTWCYYPAPRANRTIPLDRECTGANADFRAVMAAHLEQTASISYYNAGLDRLGGPEYPVRTSPGKTYLCISGRATDGLYETSCEQATRDNQFGRGPFGNRTVCAVGVSQAAVSDGCYAPGDASPENESGSGSNSGSNSAAAEISYRADLLLILFAAVVTLNVPPVTL</sequence>
<accession>A0A9W8MB21</accession>
<feature type="chain" id="PRO_5040930561" evidence="2">
    <location>
        <begin position="25"/>
        <end position="211"/>
    </location>
</feature>
<name>A0A9W8MB21_9AGAR</name>
<evidence type="ECO:0000313" key="4">
    <source>
        <dbReference type="Proteomes" id="UP001140091"/>
    </source>
</evidence>
<dbReference type="Proteomes" id="UP001140091">
    <property type="component" value="Unassembled WGS sequence"/>
</dbReference>
<feature type="compositionally biased region" description="Low complexity" evidence="1">
    <location>
        <begin position="169"/>
        <end position="181"/>
    </location>
</feature>
<comment type="caution">
    <text evidence="3">The sequence shown here is derived from an EMBL/GenBank/DDBJ whole genome shotgun (WGS) entry which is preliminary data.</text>
</comment>
<keyword evidence="2" id="KW-0732">Signal</keyword>
<evidence type="ECO:0000313" key="3">
    <source>
        <dbReference type="EMBL" id="KAJ2922553.1"/>
    </source>
</evidence>
<feature type="non-terminal residue" evidence="3">
    <location>
        <position position="211"/>
    </location>
</feature>
<feature type="region of interest" description="Disordered" evidence="1">
    <location>
        <begin position="162"/>
        <end position="181"/>
    </location>
</feature>
<keyword evidence="4" id="KW-1185">Reference proteome</keyword>
<dbReference type="OrthoDB" id="2951040at2759"/>
<dbReference type="AlphaFoldDB" id="A0A9W8MB21"/>
<gene>
    <name evidence="3" type="ORF">H1R20_g14547</name>
</gene>
<proteinExistence type="predicted"/>
<dbReference type="EMBL" id="JANBPK010001485">
    <property type="protein sequence ID" value="KAJ2922553.1"/>
    <property type="molecule type" value="Genomic_DNA"/>
</dbReference>
<protein>
    <submittedName>
        <fullName evidence="3">Uncharacterized protein</fullName>
    </submittedName>
</protein>
<evidence type="ECO:0000256" key="2">
    <source>
        <dbReference type="SAM" id="SignalP"/>
    </source>
</evidence>
<feature type="signal peptide" evidence="2">
    <location>
        <begin position="1"/>
        <end position="24"/>
    </location>
</feature>
<evidence type="ECO:0000256" key="1">
    <source>
        <dbReference type="SAM" id="MobiDB-lite"/>
    </source>
</evidence>